<dbReference type="InterPro" id="IPR013780">
    <property type="entry name" value="Glyco_hydro_b"/>
</dbReference>
<feature type="compositionally biased region" description="Low complexity" evidence="12">
    <location>
        <begin position="773"/>
        <end position="782"/>
    </location>
</feature>
<dbReference type="InterPro" id="IPR015340">
    <property type="entry name" value="A_amylase_C_dom"/>
</dbReference>
<dbReference type="Proteomes" id="UP000034947">
    <property type="component" value="Unassembled WGS sequence"/>
</dbReference>
<reference evidence="14 15" key="1">
    <citation type="submission" date="2015-02" db="EMBL/GenBank/DDBJ databases">
        <title>Draft Genome Sequences of Two Closely-Related Aflatoxigenic Aspergillus Species Obtained from the Cote d'Ivoire.</title>
        <authorList>
            <person name="Moore G.G."/>
            <person name="Beltz S.B."/>
            <person name="Mack B.M."/>
        </authorList>
    </citation>
    <scope>NUCLEOTIDE SEQUENCE [LARGE SCALE GENOMIC DNA]</scope>
    <source>
        <strain evidence="14 15">SRRC1432</strain>
    </source>
</reference>
<sequence length="794" mass="90175">MLCDDPECLCHPRPKKPFPKIELVLRGSNPEQFCRLDQPGSQLDVVFDLIGNTMILREITEDAKYRGASYTICLMIELKNMRFVNLEGLPDNSLLLSFRMRSSACAVKGSKMRVKEKYHGFSPDPPNSRLYNDLYLCDWAQQHLELLLPADRIKGWKTVALILKTFERITGDNWCHMVHLKKTPCVAGLDWKAFEGILIPDKEASSPESTPGEEKVIQFLADEKKNKKKKKVEEGKKLLQGIYPLGRVIICIQTIMSFQRQLLLWLCASFSVILSTPVFAADTQAWKLRSVYQTMTDRFARTDGSTTQACNTTQGLYCGGTWRGMISRLDYIQGMGFDAVMISPIIKNIDGRVSYGEAYHGYWAEDLYSLNPHFGTHQDLLDLSRALHDRGMYLMVDTVINNMAYITHGGNPATDVNYTTFKPFNGPQYYHPYCKINDYNNYPEAQQCWTGDNIVALPDLKTEDEQVQSVLNKWIQDMISTYSIDGLRLDAAKHVTPDFLPKFQEAANAFITGEVYEKSIDIVCSYQKELTSVPNYPIYFALLDAFTKGNTSTLPDEVEVMKHSCPNVTALTTFSENHDVARFASMQDDMNLAKNILTFTILFDGIPMVYQGQEQHFSGAHDPENREALWLSNYNTDAPLYNVIKTLNRLRKHAIQIDPNYIDTQTYPVYRGPSEMGFRKGREGRQIVMVLSTQGSKSGEYTIRMMNGYQPSYVVIDVFTCRTYTVNDMGELRLEMDKGEPRVLYPVNLMYGSGLCGYGTAKVTYLDFVRNQSSPSPTPTSSEGWVPRGDLQES</sequence>
<evidence type="ECO:0000256" key="9">
    <source>
        <dbReference type="ARBA" id="ARBA00023180"/>
    </source>
</evidence>
<evidence type="ECO:0000256" key="6">
    <source>
        <dbReference type="ARBA" id="ARBA00022801"/>
    </source>
</evidence>
<keyword evidence="15" id="KW-1185">Reference proteome</keyword>
<accession>A0A0F8V0S6</accession>
<evidence type="ECO:0000256" key="5">
    <source>
        <dbReference type="ARBA" id="ARBA00022723"/>
    </source>
</evidence>
<evidence type="ECO:0000256" key="12">
    <source>
        <dbReference type="SAM" id="MobiDB-lite"/>
    </source>
</evidence>
<protein>
    <recommendedName>
        <fullName evidence="4">alpha-amylase</fullName>
        <ecNumber evidence="4">3.2.1.1</ecNumber>
    </recommendedName>
</protein>
<evidence type="ECO:0000256" key="3">
    <source>
        <dbReference type="ARBA" id="ARBA00008061"/>
    </source>
</evidence>
<dbReference type="InterPro" id="IPR006047">
    <property type="entry name" value="GH13_cat_dom"/>
</dbReference>
<dbReference type="Gene3D" id="2.60.40.1180">
    <property type="entry name" value="Golgi alpha-mannosidase II"/>
    <property type="match status" value="1"/>
</dbReference>
<dbReference type="FunFam" id="3.20.20.80:FF:000120">
    <property type="entry name" value="Alpha-amylase A"/>
    <property type="match status" value="1"/>
</dbReference>
<comment type="catalytic activity">
    <reaction evidence="1">
        <text>Endohydrolysis of (1-&gt;4)-alpha-D-glucosidic linkages in polysaccharides containing three or more (1-&gt;4)-alpha-linked D-glucose units.</text>
        <dbReference type="EC" id="3.2.1.1"/>
    </reaction>
</comment>
<evidence type="ECO:0000256" key="4">
    <source>
        <dbReference type="ARBA" id="ARBA00012595"/>
    </source>
</evidence>
<comment type="cofactor">
    <cofactor evidence="2">
        <name>Ca(2+)</name>
        <dbReference type="ChEBI" id="CHEBI:29108"/>
    </cofactor>
</comment>
<keyword evidence="11" id="KW-0326">Glycosidase</keyword>
<dbReference type="OrthoDB" id="204980at2759"/>
<dbReference type="CDD" id="cd11319">
    <property type="entry name" value="AmyAc_euk_AmyA"/>
    <property type="match status" value="1"/>
</dbReference>
<feature type="non-terminal residue" evidence="14">
    <location>
        <position position="794"/>
    </location>
</feature>
<proteinExistence type="inferred from homology"/>
<evidence type="ECO:0000256" key="10">
    <source>
        <dbReference type="ARBA" id="ARBA00023277"/>
    </source>
</evidence>
<evidence type="ECO:0000256" key="8">
    <source>
        <dbReference type="ARBA" id="ARBA00023157"/>
    </source>
</evidence>
<comment type="caution">
    <text evidence="14">The sequence shown here is derived from an EMBL/GenBank/DDBJ whole genome shotgun (WGS) entry which is preliminary data.</text>
</comment>
<dbReference type="GO" id="GO:0016052">
    <property type="term" value="P:carbohydrate catabolic process"/>
    <property type="evidence" value="ECO:0007669"/>
    <property type="project" value="InterPro"/>
</dbReference>
<name>A0A0F8V0S6_9EURO</name>
<gene>
    <name evidence="14" type="ORF">AOCH_002502</name>
</gene>
<evidence type="ECO:0000256" key="7">
    <source>
        <dbReference type="ARBA" id="ARBA00022837"/>
    </source>
</evidence>
<evidence type="ECO:0000256" key="11">
    <source>
        <dbReference type="ARBA" id="ARBA00023295"/>
    </source>
</evidence>
<evidence type="ECO:0000259" key="13">
    <source>
        <dbReference type="SMART" id="SM00642"/>
    </source>
</evidence>
<dbReference type="VEuPathDB" id="FungiDB:P175DRAFT_0490137"/>
<evidence type="ECO:0000313" key="14">
    <source>
        <dbReference type="EMBL" id="KKK25359.1"/>
    </source>
</evidence>
<dbReference type="SUPFAM" id="SSF51011">
    <property type="entry name" value="Glycosyl hydrolase domain"/>
    <property type="match status" value="1"/>
</dbReference>
<dbReference type="SMART" id="SM00642">
    <property type="entry name" value="Aamy"/>
    <property type="match status" value="1"/>
</dbReference>
<keyword evidence="6" id="KW-0378">Hydrolase</keyword>
<keyword evidence="7" id="KW-0106">Calcium</keyword>
<dbReference type="InterPro" id="IPR017853">
    <property type="entry name" value="GH"/>
</dbReference>
<evidence type="ECO:0000256" key="1">
    <source>
        <dbReference type="ARBA" id="ARBA00000548"/>
    </source>
</evidence>
<dbReference type="Pfam" id="PF09260">
    <property type="entry name" value="A_amylase_dom_C"/>
    <property type="match status" value="1"/>
</dbReference>
<evidence type="ECO:0000313" key="15">
    <source>
        <dbReference type="Proteomes" id="UP000034947"/>
    </source>
</evidence>
<dbReference type="VEuPathDB" id="FungiDB:P175DRAFT_0528594"/>
<dbReference type="PANTHER" id="PTHR10357">
    <property type="entry name" value="ALPHA-AMYLASE FAMILY MEMBER"/>
    <property type="match status" value="1"/>
</dbReference>
<dbReference type="Pfam" id="PF00128">
    <property type="entry name" value="Alpha-amylase"/>
    <property type="match status" value="1"/>
</dbReference>
<dbReference type="EC" id="3.2.1.1" evidence="4"/>
<keyword evidence="9" id="KW-0325">Glycoprotein</keyword>
<evidence type="ECO:0000256" key="2">
    <source>
        <dbReference type="ARBA" id="ARBA00001913"/>
    </source>
</evidence>
<organism evidence="14 15">
    <name type="scientific">Aspergillus ochraceoroseus</name>
    <dbReference type="NCBI Taxonomy" id="138278"/>
    <lineage>
        <taxon>Eukaryota</taxon>
        <taxon>Fungi</taxon>
        <taxon>Dikarya</taxon>
        <taxon>Ascomycota</taxon>
        <taxon>Pezizomycotina</taxon>
        <taxon>Eurotiomycetes</taxon>
        <taxon>Eurotiomycetidae</taxon>
        <taxon>Eurotiales</taxon>
        <taxon>Aspergillaceae</taxon>
        <taxon>Aspergillus</taxon>
        <taxon>Aspergillus subgen. Nidulantes</taxon>
    </lineage>
</organism>
<dbReference type="GO" id="GO:0005509">
    <property type="term" value="F:calcium ion binding"/>
    <property type="evidence" value="ECO:0007669"/>
    <property type="project" value="InterPro"/>
</dbReference>
<dbReference type="AlphaFoldDB" id="A0A0F8V0S6"/>
<dbReference type="EMBL" id="JYKN01000198">
    <property type="protein sequence ID" value="KKK25359.1"/>
    <property type="molecule type" value="Genomic_DNA"/>
</dbReference>
<feature type="region of interest" description="Disordered" evidence="12">
    <location>
        <begin position="772"/>
        <end position="794"/>
    </location>
</feature>
<dbReference type="GO" id="GO:0004556">
    <property type="term" value="F:alpha-amylase activity"/>
    <property type="evidence" value="ECO:0007669"/>
    <property type="project" value="UniProtKB-EC"/>
</dbReference>
<keyword evidence="8" id="KW-1015">Disulfide bond</keyword>
<comment type="similarity">
    <text evidence="3">Belongs to the glycosyl hydrolase 13 family.</text>
</comment>
<feature type="domain" description="Glycosyl hydrolase family 13 catalytic" evidence="13">
    <location>
        <begin position="293"/>
        <end position="651"/>
    </location>
</feature>
<keyword evidence="10" id="KW-0119">Carbohydrate metabolism</keyword>
<dbReference type="Gene3D" id="3.20.20.80">
    <property type="entry name" value="Glycosidases"/>
    <property type="match status" value="1"/>
</dbReference>
<keyword evidence="5" id="KW-0479">Metal-binding</keyword>
<dbReference type="SUPFAM" id="SSF51445">
    <property type="entry name" value="(Trans)glycosidases"/>
    <property type="match status" value="1"/>
</dbReference>
<dbReference type="PANTHER" id="PTHR10357:SF218">
    <property type="entry name" value="ALPHA-AMYLASE"/>
    <property type="match status" value="1"/>
</dbReference>